<dbReference type="EMBL" id="KV419434">
    <property type="protein sequence ID" value="KZS88705.1"/>
    <property type="molecule type" value="Genomic_DNA"/>
</dbReference>
<keyword evidence="1" id="KW-0732">Signal</keyword>
<keyword evidence="3" id="KW-1185">Reference proteome</keyword>
<protein>
    <submittedName>
        <fullName evidence="2">Uncharacterized protein</fullName>
    </submittedName>
</protein>
<reference evidence="2 3" key="1">
    <citation type="journal article" date="2016" name="Mol. Biol. Evol.">
        <title>Comparative Genomics of Early-Diverging Mushroom-Forming Fungi Provides Insights into the Origins of Lignocellulose Decay Capabilities.</title>
        <authorList>
            <person name="Nagy L.G."/>
            <person name="Riley R."/>
            <person name="Tritt A."/>
            <person name="Adam C."/>
            <person name="Daum C."/>
            <person name="Floudas D."/>
            <person name="Sun H."/>
            <person name="Yadav J.S."/>
            <person name="Pangilinan J."/>
            <person name="Larsson K.H."/>
            <person name="Matsuura K."/>
            <person name="Barry K."/>
            <person name="Labutti K."/>
            <person name="Kuo R."/>
            <person name="Ohm R.A."/>
            <person name="Bhattacharya S.S."/>
            <person name="Shirouzu T."/>
            <person name="Yoshinaga Y."/>
            <person name="Martin F.M."/>
            <person name="Grigoriev I.V."/>
            <person name="Hibbett D.S."/>
        </authorList>
    </citation>
    <scope>NUCLEOTIDE SEQUENCE [LARGE SCALE GENOMIC DNA]</scope>
    <source>
        <strain evidence="2 3">HHB9708</strain>
    </source>
</reference>
<feature type="signal peptide" evidence="1">
    <location>
        <begin position="1"/>
        <end position="18"/>
    </location>
</feature>
<accession>A0A164PGI3</accession>
<organism evidence="2 3">
    <name type="scientific">Sistotremastrum niveocremeum HHB9708</name>
    <dbReference type="NCBI Taxonomy" id="1314777"/>
    <lineage>
        <taxon>Eukaryota</taxon>
        <taxon>Fungi</taxon>
        <taxon>Dikarya</taxon>
        <taxon>Basidiomycota</taxon>
        <taxon>Agaricomycotina</taxon>
        <taxon>Agaricomycetes</taxon>
        <taxon>Sistotremastrales</taxon>
        <taxon>Sistotremastraceae</taxon>
        <taxon>Sertulicium</taxon>
        <taxon>Sertulicium niveocremeum</taxon>
    </lineage>
</organism>
<evidence type="ECO:0000313" key="3">
    <source>
        <dbReference type="Proteomes" id="UP000076722"/>
    </source>
</evidence>
<name>A0A164PGI3_9AGAM</name>
<evidence type="ECO:0000256" key="1">
    <source>
        <dbReference type="SAM" id="SignalP"/>
    </source>
</evidence>
<dbReference type="Proteomes" id="UP000076722">
    <property type="component" value="Unassembled WGS sequence"/>
</dbReference>
<proteinExistence type="predicted"/>
<evidence type="ECO:0000313" key="2">
    <source>
        <dbReference type="EMBL" id="KZS88705.1"/>
    </source>
</evidence>
<gene>
    <name evidence="2" type="ORF">SISNIDRAFT_530850</name>
</gene>
<feature type="chain" id="PRO_5007852257" evidence="1">
    <location>
        <begin position="19"/>
        <end position="280"/>
    </location>
</feature>
<dbReference type="AlphaFoldDB" id="A0A164PGI3"/>
<sequence>MRWSLFFLSACLSLQVHTYPVSEPSSSDIDPLPSNVTFSSNDRRSSIALLKRAGTLVCGVSLRDAVRQDCVDRQGIQQFTFAGAATGTIIPRQMTVAAAHNPTNAVQCEHALELQVVQTVLLQSHFCDVLTQLIAAEHAAGHDENNNAAHIMAGIVGAINGPENLFFLQTDVNSAKRTYVQKAVASNAAAPALSVASTPTNSQAFADVHQFIHNAAIQQGSTDVAHAADVAIAAVIHLATVLQPQPAALHDALAVYNGHFEAGLTVTHTWNRVLAATVVA</sequence>